<dbReference type="EMBL" id="JAGTUF010000021">
    <property type="protein sequence ID" value="MBR9973323.1"/>
    <property type="molecule type" value="Genomic_DNA"/>
</dbReference>
<dbReference type="InterPro" id="IPR036390">
    <property type="entry name" value="WH_DNA-bd_sf"/>
</dbReference>
<dbReference type="RefSeq" id="WP_211550944.1">
    <property type="nucleotide sequence ID" value="NZ_JAGTUF010000021.1"/>
</dbReference>
<dbReference type="Pfam" id="PF09012">
    <property type="entry name" value="FeoC"/>
    <property type="match status" value="1"/>
</dbReference>
<dbReference type="Proteomes" id="UP000680714">
    <property type="component" value="Unassembled WGS sequence"/>
</dbReference>
<evidence type="ECO:0000259" key="1">
    <source>
        <dbReference type="Pfam" id="PF09012"/>
    </source>
</evidence>
<reference evidence="2 3" key="1">
    <citation type="submission" date="2021-04" db="EMBL/GenBank/DDBJ databases">
        <title>Magnetospirillum sulfuroxidans sp. nov., a facultative chemolithoautotrophic sulfur-oxidizing alphaproteobacterium isolated from freshwater sediment and proposals for Paramagetospirillum gen. nov., and Magnetospirillaceae fam. nov.</title>
        <authorList>
            <person name="Koziaeva V."/>
            <person name="Geelhoed J.S."/>
            <person name="Sorokin D.Y."/>
            <person name="Grouzdev D.S."/>
        </authorList>
    </citation>
    <scope>NUCLEOTIDE SEQUENCE [LARGE SCALE GENOMIC DNA]</scope>
    <source>
        <strain evidence="2 3">J10</strain>
    </source>
</reference>
<dbReference type="Gene3D" id="1.10.10.10">
    <property type="entry name" value="Winged helix-like DNA-binding domain superfamily/Winged helix DNA-binding domain"/>
    <property type="match status" value="1"/>
</dbReference>
<dbReference type="InterPro" id="IPR036388">
    <property type="entry name" value="WH-like_DNA-bd_sf"/>
</dbReference>
<protein>
    <submittedName>
        <fullName evidence="2">FeoC-like transcriptional regulator</fullName>
    </submittedName>
</protein>
<accession>A0ABS5IHZ1</accession>
<evidence type="ECO:0000313" key="2">
    <source>
        <dbReference type="EMBL" id="MBR9973323.1"/>
    </source>
</evidence>
<proteinExistence type="predicted"/>
<keyword evidence="3" id="KW-1185">Reference proteome</keyword>
<comment type="caution">
    <text evidence="2">The sequence shown here is derived from an EMBL/GenBank/DDBJ whole genome shotgun (WGS) entry which is preliminary data.</text>
</comment>
<dbReference type="InterPro" id="IPR015102">
    <property type="entry name" value="Tscrpt_reg_HTH_FeoC"/>
</dbReference>
<feature type="domain" description="Transcriptional regulator HTH-type FeoC" evidence="1">
    <location>
        <begin position="2"/>
        <end position="72"/>
    </location>
</feature>
<evidence type="ECO:0000313" key="3">
    <source>
        <dbReference type="Proteomes" id="UP000680714"/>
    </source>
</evidence>
<name>A0ABS5IHZ1_9PROT</name>
<dbReference type="SUPFAM" id="SSF46785">
    <property type="entry name" value="Winged helix' DNA-binding domain"/>
    <property type="match status" value="1"/>
</dbReference>
<sequence>MTLSELKSFMVERKRASLTEISIHFDTAASAVRPMVEQWIAKGRLRKLDIQGGCGKAGSGCACKEPPSEVFEWTA</sequence>
<organism evidence="2 3">
    <name type="scientific">Magnetospirillum sulfuroxidans</name>
    <dbReference type="NCBI Taxonomy" id="611300"/>
    <lineage>
        <taxon>Bacteria</taxon>
        <taxon>Pseudomonadati</taxon>
        <taxon>Pseudomonadota</taxon>
        <taxon>Alphaproteobacteria</taxon>
        <taxon>Rhodospirillales</taxon>
        <taxon>Rhodospirillaceae</taxon>
        <taxon>Magnetospirillum</taxon>
    </lineage>
</organism>
<gene>
    <name evidence="2" type="ORF">KEC16_16485</name>
</gene>